<evidence type="ECO:0000313" key="4">
    <source>
        <dbReference type="Proteomes" id="UP001595799"/>
    </source>
</evidence>
<feature type="binding site" evidence="2">
    <location>
        <position position="209"/>
    </location>
    <ligand>
        <name>Mg(2+)</name>
        <dbReference type="ChEBI" id="CHEBI:18420"/>
    </ligand>
</feature>
<reference evidence="4" key="1">
    <citation type="journal article" date="2019" name="Int. J. Syst. Evol. Microbiol.">
        <title>The Global Catalogue of Microorganisms (GCM) 10K type strain sequencing project: providing services to taxonomists for standard genome sequencing and annotation.</title>
        <authorList>
            <consortium name="The Broad Institute Genomics Platform"/>
            <consortium name="The Broad Institute Genome Sequencing Center for Infectious Disease"/>
            <person name="Wu L."/>
            <person name="Ma J."/>
        </authorList>
    </citation>
    <scope>NUCLEOTIDE SEQUENCE [LARGE SCALE GENOMIC DNA]</scope>
    <source>
        <strain evidence="4">CECT 8472</strain>
    </source>
</reference>
<feature type="binding site" evidence="2">
    <location>
        <position position="38"/>
    </location>
    <ligand>
        <name>substrate</name>
    </ligand>
</feature>
<protein>
    <recommendedName>
        <fullName evidence="2">Isoprenyl transferase</fullName>
        <ecNumber evidence="2">2.5.1.-</ecNumber>
    </recommendedName>
</protein>
<feature type="binding site" evidence="2">
    <location>
        <position position="21"/>
    </location>
    <ligand>
        <name>Mg(2+)</name>
        <dbReference type="ChEBI" id="CHEBI:18420"/>
    </ligand>
</feature>
<name>A0ABV8ULM0_9PROT</name>
<keyword evidence="1 2" id="KW-0808">Transferase</keyword>
<dbReference type="Proteomes" id="UP001595799">
    <property type="component" value="Unassembled WGS sequence"/>
</dbReference>
<dbReference type="HAMAP" id="MF_01139">
    <property type="entry name" value="ISPT"/>
    <property type="match status" value="1"/>
</dbReference>
<dbReference type="InterPro" id="IPR036424">
    <property type="entry name" value="UPP_synth-like_sf"/>
</dbReference>
<feature type="active site" description="Proton acceptor" evidence="2">
    <location>
        <position position="69"/>
    </location>
</feature>
<accession>A0ABV8ULM0</accession>
<comment type="subunit">
    <text evidence="2">Homodimer.</text>
</comment>
<dbReference type="RefSeq" id="WP_382421826.1">
    <property type="nucleotide sequence ID" value="NZ_JBHSCW010000003.1"/>
</dbReference>
<evidence type="ECO:0000313" key="3">
    <source>
        <dbReference type="EMBL" id="MFC4351496.1"/>
    </source>
</evidence>
<dbReference type="NCBIfam" id="NF011405">
    <property type="entry name" value="PRK14830.1"/>
    <property type="match status" value="1"/>
</dbReference>
<gene>
    <name evidence="3" type="ORF">ACFOW6_08080</name>
</gene>
<keyword evidence="4" id="KW-1185">Reference proteome</keyword>
<feature type="binding site" evidence="2">
    <location>
        <begin position="66"/>
        <end position="68"/>
    </location>
    <ligand>
        <name>substrate</name>
    </ligand>
</feature>
<dbReference type="SUPFAM" id="SSF64005">
    <property type="entry name" value="Undecaprenyl diphosphate synthase"/>
    <property type="match status" value="1"/>
</dbReference>
<organism evidence="3 4">
    <name type="scientific">Fodinicurvata halophila</name>
    <dbReference type="NCBI Taxonomy" id="1419723"/>
    <lineage>
        <taxon>Bacteria</taxon>
        <taxon>Pseudomonadati</taxon>
        <taxon>Pseudomonadota</taxon>
        <taxon>Alphaproteobacteria</taxon>
        <taxon>Rhodospirillales</taxon>
        <taxon>Rhodovibrionaceae</taxon>
        <taxon>Fodinicurvata</taxon>
    </lineage>
</organism>
<evidence type="ECO:0000256" key="1">
    <source>
        <dbReference type="ARBA" id="ARBA00022679"/>
    </source>
</evidence>
<sequence length="246" mass="28043">MTARPYPLETDYPQHVAIIMDGNGRWATQRGRPRKLGHLQGAEAARRIVRVASEIGLSYLTLFAFSSENWRRPGAEVSDLMGLLQRYLGGEHRDELEELDVRLRIIGQRDRLPETTRHELERMEADTADHKGLTLVIAISYGGRTEIATAARNLAEKVQSGELDAGEINETLLQRHLETDDIPDPDLLIRTGGEKRISNFLLWQLAYSEMVFSDCLWPDFDREEFLSALSEYQMRERRYGALVSTG</sequence>
<proteinExistence type="inferred from homology"/>
<keyword evidence="2" id="KW-0479">Metal-binding</keyword>
<feature type="binding site" evidence="2">
    <location>
        <position position="26"/>
    </location>
    <ligand>
        <name>substrate</name>
    </ligand>
</feature>
<comment type="function">
    <text evidence="2">Catalyzes the condensation of isopentenyl diphosphate (IPP) with allylic pyrophosphates generating different type of terpenoids.</text>
</comment>
<dbReference type="CDD" id="cd00475">
    <property type="entry name" value="Cis_IPPS"/>
    <property type="match status" value="1"/>
</dbReference>
<dbReference type="NCBIfam" id="TIGR00055">
    <property type="entry name" value="uppS"/>
    <property type="match status" value="1"/>
</dbReference>
<dbReference type="GO" id="GO:0016740">
    <property type="term" value="F:transferase activity"/>
    <property type="evidence" value="ECO:0007669"/>
    <property type="project" value="UniProtKB-KW"/>
</dbReference>
<feature type="binding site" evidence="2">
    <location>
        <position position="72"/>
    </location>
    <ligand>
        <name>substrate</name>
    </ligand>
</feature>
<feature type="binding site" evidence="2">
    <location>
        <position position="34"/>
    </location>
    <ligand>
        <name>substrate</name>
    </ligand>
</feature>
<comment type="caution">
    <text evidence="3">The sequence shown here is derived from an EMBL/GenBank/DDBJ whole genome shotgun (WGS) entry which is preliminary data.</text>
</comment>
<comment type="similarity">
    <text evidence="2">Belongs to the UPP synthase family.</text>
</comment>
<feature type="binding site" evidence="2">
    <location>
        <position position="190"/>
    </location>
    <ligand>
        <name>substrate</name>
    </ligand>
</feature>
<dbReference type="InterPro" id="IPR001441">
    <property type="entry name" value="UPP_synth-like"/>
</dbReference>
<dbReference type="EC" id="2.5.1.-" evidence="2"/>
<evidence type="ECO:0000256" key="2">
    <source>
        <dbReference type="HAMAP-Rule" id="MF_01139"/>
    </source>
</evidence>
<dbReference type="EMBL" id="JBHSCW010000003">
    <property type="protein sequence ID" value="MFC4351496.1"/>
    <property type="molecule type" value="Genomic_DNA"/>
</dbReference>
<dbReference type="PROSITE" id="PS01066">
    <property type="entry name" value="UPP_SYNTHASE"/>
    <property type="match status" value="1"/>
</dbReference>
<feature type="binding site" evidence="2">
    <location>
        <position position="70"/>
    </location>
    <ligand>
        <name>substrate</name>
    </ligand>
</feature>
<feature type="active site" evidence="2">
    <location>
        <position position="21"/>
    </location>
</feature>
<keyword evidence="2" id="KW-0460">Magnesium</keyword>
<dbReference type="Pfam" id="PF01255">
    <property type="entry name" value="Prenyltransf"/>
    <property type="match status" value="1"/>
</dbReference>
<feature type="binding site" evidence="2">
    <location>
        <begin position="22"/>
        <end position="25"/>
    </location>
    <ligand>
        <name>substrate</name>
    </ligand>
</feature>
<dbReference type="Gene3D" id="3.40.1180.10">
    <property type="entry name" value="Decaprenyl diphosphate synthase-like"/>
    <property type="match status" value="1"/>
</dbReference>
<dbReference type="PANTHER" id="PTHR10291:SF0">
    <property type="entry name" value="DEHYDRODOLICHYL DIPHOSPHATE SYNTHASE 2"/>
    <property type="match status" value="1"/>
</dbReference>
<comment type="cofactor">
    <cofactor evidence="2">
        <name>Mg(2+)</name>
        <dbReference type="ChEBI" id="CHEBI:18420"/>
    </cofactor>
    <text evidence="2">Binds 2 magnesium ions per subunit.</text>
</comment>
<dbReference type="InterPro" id="IPR018520">
    <property type="entry name" value="UPP_synth-like_CS"/>
</dbReference>
<dbReference type="PANTHER" id="PTHR10291">
    <property type="entry name" value="DEHYDRODOLICHYL DIPHOSPHATE SYNTHASE FAMILY MEMBER"/>
    <property type="match status" value="1"/>
</dbReference>
<feature type="binding site" evidence="2">
    <location>
        <begin position="196"/>
        <end position="198"/>
    </location>
    <ligand>
        <name>substrate</name>
    </ligand>
</feature>